<reference evidence="5 6" key="1">
    <citation type="journal article" date="2015" name="Genome Announc.">
        <title>Expanding the biotechnology potential of lactobacilli through comparative genomics of 213 strains and associated genera.</title>
        <authorList>
            <person name="Sun Z."/>
            <person name="Harris H.M."/>
            <person name="McCann A."/>
            <person name="Guo C."/>
            <person name="Argimon S."/>
            <person name="Zhang W."/>
            <person name="Yang X."/>
            <person name="Jeffery I.B."/>
            <person name="Cooney J.C."/>
            <person name="Kagawa T.F."/>
            <person name="Liu W."/>
            <person name="Song Y."/>
            <person name="Salvetti E."/>
            <person name="Wrobel A."/>
            <person name="Rasinkangas P."/>
            <person name="Parkhill J."/>
            <person name="Rea M.C."/>
            <person name="O'Sullivan O."/>
            <person name="Ritari J."/>
            <person name="Douillard F.P."/>
            <person name="Paul Ross R."/>
            <person name="Yang R."/>
            <person name="Briner A.E."/>
            <person name="Felis G.E."/>
            <person name="de Vos W.M."/>
            <person name="Barrangou R."/>
            <person name="Klaenhammer T.R."/>
            <person name="Caufield P.W."/>
            <person name="Cui Y."/>
            <person name="Zhang H."/>
            <person name="O'Toole P.W."/>
        </authorList>
    </citation>
    <scope>NUCLEOTIDE SEQUENCE [LARGE SCALE GENOMIC DNA]</scope>
    <source>
        <strain evidence="5 6">DSM 20253</strain>
    </source>
</reference>
<comment type="caution">
    <text evidence="5">The sequence shown here is derived from an EMBL/GenBank/DDBJ whole genome shotgun (WGS) entry which is preliminary data.</text>
</comment>
<comment type="similarity">
    <text evidence="1">Belongs to the acyl coenzyme A hydrolase family.</text>
</comment>
<gene>
    <name evidence="5" type="ORF">FC24_GL001975</name>
</gene>
<proteinExistence type="inferred from homology"/>
<evidence type="ECO:0000313" key="6">
    <source>
        <dbReference type="Proteomes" id="UP000051638"/>
    </source>
</evidence>
<dbReference type="AlphaFoldDB" id="A0A0R2D6W2"/>
<keyword evidence="2 3" id="KW-0378">Hydrolase</keyword>
<dbReference type="InterPro" id="IPR040170">
    <property type="entry name" value="Cytosol_ACT"/>
</dbReference>
<evidence type="ECO:0000313" key="5">
    <source>
        <dbReference type="EMBL" id="KRM99672.1"/>
    </source>
</evidence>
<dbReference type="PROSITE" id="PS51770">
    <property type="entry name" value="HOTDOG_ACOT"/>
    <property type="match status" value="1"/>
</dbReference>
<name>A0A0R2D6W2_9LACO</name>
<dbReference type="InterPro" id="IPR006683">
    <property type="entry name" value="Thioestr_dom"/>
</dbReference>
<keyword evidence="6" id="KW-1185">Reference proteome</keyword>
<dbReference type="GO" id="GO:0005737">
    <property type="term" value="C:cytoplasm"/>
    <property type="evidence" value="ECO:0007669"/>
    <property type="project" value="TreeGrafter"/>
</dbReference>
<evidence type="ECO:0000259" key="4">
    <source>
        <dbReference type="PROSITE" id="PS51770"/>
    </source>
</evidence>
<dbReference type="InterPro" id="IPR029069">
    <property type="entry name" value="HotDog_dom_sf"/>
</dbReference>
<dbReference type="SUPFAM" id="SSF54637">
    <property type="entry name" value="Thioesterase/thiol ester dehydrase-isomerase"/>
    <property type="match status" value="1"/>
</dbReference>
<sequence>MLNHLNILHGGELVRQCDSAIGLLASAYAGTSVLTAAIKEFSFKRRSQIGDHINFEVSLIETSSRTMTFYATINLERLNGTNLKVGETIFIFVAVNKDFKPITIPTFTPKDINQKQFIKRIKQQFHL</sequence>
<dbReference type="Pfam" id="PF03061">
    <property type="entry name" value="4HBT"/>
    <property type="match status" value="1"/>
</dbReference>
<dbReference type="STRING" id="1423796.FC24_GL001975"/>
<dbReference type="GO" id="GO:0052816">
    <property type="term" value="F:long-chain fatty acyl-CoA hydrolase activity"/>
    <property type="evidence" value="ECO:0007669"/>
    <property type="project" value="TreeGrafter"/>
</dbReference>
<dbReference type="PATRIC" id="fig|1423796.3.peg.2004"/>
<organism evidence="5 6">
    <name type="scientific">Loigolactobacillus rennini DSM 20253</name>
    <dbReference type="NCBI Taxonomy" id="1423796"/>
    <lineage>
        <taxon>Bacteria</taxon>
        <taxon>Bacillati</taxon>
        <taxon>Bacillota</taxon>
        <taxon>Bacilli</taxon>
        <taxon>Lactobacillales</taxon>
        <taxon>Lactobacillaceae</taxon>
        <taxon>Loigolactobacillus</taxon>
    </lineage>
</organism>
<dbReference type="PANTHER" id="PTHR11049">
    <property type="entry name" value="ACYL COENZYME A THIOESTER HYDROLASE"/>
    <property type="match status" value="1"/>
</dbReference>
<evidence type="ECO:0000256" key="3">
    <source>
        <dbReference type="PROSITE-ProRule" id="PRU01106"/>
    </source>
</evidence>
<dbReference type="GO" id="GO:0006637">
    <property type="term" value="P:acyl-CoA metabolic process"/>
    <property type="evidence" value="ECO:0007669"/>
    <property type="project" value="TreeGrafter"/>
</dbReference>
<accession>A0A0R2D6W2</accession>
<feature type="domain" description="HotDog ACOT-type" evidence="4">
    <location>
        <begin position="1"/>
        <end position="98"/>
    </location>
</feature>
<dbReference type="CDD" id="cd03442">
    <property type="entry name" value="BFIT_BACH"/>
    <property type="match status" value="1"/>
</dbReference>
<dbReference type="EMBL" id="AYYI01000007">
    <property type="protein sequence ID" value="KRM99672.1"/>
    <property type="molecule type" value="Genomic_DNA"/>
</dbReference>
<dbReference type="Proteomes" id="UP000051638">
    <property type="component" value="Unassembled WGS sequence"/>
</dbReference>
<dbReference type="InterPro" id="IPR033120">
    <property type="entry name" value="HOTDOG_ACOT"/>
</dbReference>
<dbReference type="Gene3D" id="3.10.129.10">
    <property type="entry name" value="Hotdog Thioesterase"/>
    <property type="match status" value="1"/>
</dbReference>
<evidence type="ECO:0000256" key="1">
    <source>
        <dbReference type="ARBA" id="ARBA00010458"/>
    </source>
</evidence>
<evidence type="ECO:0000256" key="2">
    <source>
        <dbReference type="ARBA" id="ARBA00022801"/>
    </source>
</evidence>
<protein>
    <recommendedName>
        <fullName evidence="4">HotDog ACOT-type domain-containing protein</fullName>
    </recommendedName>
</protein>